<feature type="domain" description="FAD-binding" evidence="4">
    <location>
        <begin position="18"/>
        <end position="378"/>
    </location>
</feature>
<evidence type="ECO:0000256" key="3">
    <source>
        <dbReference type="ARBA" id="ARBA00023002"/>
    </source>
</evidence>
<dbReference type="InterPro" id="IPR036188">
    <property type="entry name" value="FAD/NAD-bd_sf"/>
</dbReference>
<dbReference type="Pfam" id="PF01494">
    <property type="entry name" value="FAD_binding_3"/>
    <property type="match status" value="1"/>
</dbReference>
<dbReference type="SUPFAM" id="SSF54373">
    <property type="entry name" value="FAD-linked reductases, C-terminal domain"/>
    <property type="match status" value="1"/>
</dbReference>
<protein>
    <recommendedName>
        <fullName evidence="4">FAD-binding domain-containing protein</fullName>
    </recommendedName>
</protein>
<proteinExistence type="predicted"/>
<evidence type="ECO:0000259" key="4">
    <source>
        <dbReference type="Pfam" id="PF01494"/>
    </source>
</evidence>
<dbReference type="HOGENOM" id="CLU_009665_6_3_1"/>
<accession>A0A0D2FFF3</accession>
<reference evidence="5 6" key="1">
    <citation type="submission" date="2015-01" db="EMBL/GenBank/DDBJ databases">
        <title>The Genome Sequence of Capronia semiimmersa CBS27337.</title>
        <authorList>
            <consortium name="The Broad Institute Genomics Platform"/>
            <person name="Cuomo C."/>
            <person name="de Hoog S."/>
            <person name="Gorbushina A."/>
            <person name="Stielow B."/>
            <person name="Teixiera M."/>
            <person name="Abouelleil A."/>
            <person name="Chapman S.B."/>
            <person name="Priest M."/>
            <person name="Young S.K."/>
            <person name="Wortman J."/>
            <person name="Nusbaum C."/>
            <person name="Birren B."/>
        </authorList>
    </citation>
    <scope>NUCLEOTIDE SEQUENCE [LARGE SCALE GENOMIC DNA]</scope>
    <source>
        <strain evidence="5 6">CBS 27337</strain>
    </source>
</reference>
<keyword evidence="3" id="KW-0560">Oxidoreductase</keyword>
<gene>
    <name evidence="5" type="ORF">PV04_07770</name>
</gene>
<keyword evidence="6" id="KW-1185">Reference proteome</keyword>
<dbReference type="GO" id="GO:0016491">
    <property type="term" value="F:oxidoreductase activity"/>
    <property type="evidence" value="ECO:0007669"/>
    <property type="project" value="UniProtKB-KW"/>
</dbReference>
<dbReference type="Gene3D" id="3.50.50.60">
    <property type="entry name" value="FAD/NAD(P)-binding domain"/>
    <property type="match status" value="1"/>
</dbReference>
<organism evidence="5 6">
    <name type="scientific">Phialophora macrospora</name>
    <dbReference type="NCBI Taxonomy" id="1851006"/>
    <lineage>
        <taxon>Eukaryota</taxon>
        <taxon>Fungi</taxon>
        <taxon>Dikarya</taxon>
        <taxon>Ascomycota</taxon>
        <taxon>Pezizomycotina</taxon>
        <taxon>Eurotiomycetes</taxon>
        <taxon>Chaetothyriomycetidae</taxon>
        <taxon>Chaetothyriales</taxon>
        <taxon>Herpotrichiellaceae</taxon>
        <taxon>Phialophora</taxon>
    </lineage>
</organism>
<dbReference type="PANTHER" id="PTHR46720:SF3">
    <property type="entry name" value="FAD-BINDING DOMAIN-CONTAINING PROTEIN-RELATED"/>
    <property type="match status" value="1"/>
</dbReference>
<evidence type="ECO:0000256" key="1">
    <source>
        <dbReference type="ARBA" id="ARBA00022630"/>
    </source>
</evidence>
<evidence type="ECO:0000313" key="5">
    <source>
        <dbReference type="EMBL" id="KIW65515.1"/>
    </source>
</evidence>
<evidence type="ECO:0000313" key="6">
    <source>
        <dbReference type="Proteomes" id="UP000054266"/>
    </source>
</evidence>
<dbReference type="SUPFAM" id="SSF51905">
    <property type="entry name" value="FAD/NAD(P)-binding domain"/>
    <property type="match status" value="1"/>
</dbReference>
<keyword evidence="2" id="KW-0274">FAD</keyword>
<sequence>MPAATEDNSSRGDAGSEFRVAIVGGGIGGLSVALSIGTYCPGLTAENVTVYEQAPAYAEIGAGISIGISAGRVLKKLGVYDAVDAISGYRTHVHRSNRRWDTDELIVDAPAFNTGGSQEEVRQLWLHRAELLDVLHGEVTRRGCARLETNKRLVRLEEHGSTVTLRFADGTTASANLVIGCDGINSAVRSQFVVDKPVYSGRIAFRGIIPMSAVADDWPYSSWTLSWLAPGKHFLAFGMSQNRLMNVVAFVAKPESELQGLKESWRSEAPREAIEKEYAGWCPTVQRIIRAMPPIISEWKINDREVLSQWVYMGGNVVLCGDAAHAMLPMQGSGAGLSIEDANVLGFAVRDYLSNPAVGMEKYMLQYQTARVHRAQKAQVTSRQAAAVYDMHGPDFEGKTFEECLPVVREKVESRMAWLWKSDLEADWAAAGRQS</sequence>
<keyword evidence="1" id="KW-0285">Flavoprotein</keyword>
<evidence type="ECO:0000256" key="2">
    <source>
        <dbReference type="ARBA" id="ARBA00022827"/>
    </source>
</evidence>
<dbReference type="InterPro" id="IPR051104">
    <property type="entry name" value="FAD_monoxygenase"/>
</dbReference>
<dbReference type="GO" id="GO:0044550">
    <property type="term" value="P:secondary metabolite biosynthetic process"/>
    <property type="evidence" value="ECO:0007669"/>
    <property type="project" value="TreeGrafter"/>
</dbReference>
<dbReference type="PRINTS" id="PR00420">
    <property type="entry name" value="RNGMNOXGNASE"/>
</dbReference>
<dbReference type="GO" id="GO:0071949">
    <property type="term" value="F:FAD binding"/>
    <property type="evidence" value="ECO:0007669"/>
    <property type="project" value="InterPro"/>
</dbReference>
<dbReference type="EMBL" id="KN846960">
    <property type="protein sequence ID" value="KIW65515.1"/>
    <property type="molecule type" value="Genomic_DNA"/>
</dbReference>
<name>A0A0D2FFF3_9EURO</name>
<dbReference type="STRING" id="5601.A0A0D2FFF3"/>
<dbReference type="Proteomes" id="UP000054266">
    <property type="component" value="Unassembled WGS sequence"/>
</dbReference>
<dbReference type="AlphaFoldDB" id="A0A0D2FFF3"/>
<dbReference type="InterPro" id="IPR002938">
    <property type="entry name" value="FAD-bd"/>
</dbReference>
<dbReference type="PANTHER" id="PTHR46720">
    <property type="entry name" value="HYDROXYLASE, PUTATIVE (AFU_ORTHOLOGUE AFUA_3G01460)-RELATED"/>
    <property type="match status" value="1"/>
</dbReference>